<dbReference type="Proteomes" id="UP000265618">
    <property type="component" value="Unassembled WGS sequence"/>
</dbReference>
<sequence length="230" mass="24751">MQPDHSSLHQIPTLTDRTGVFADRRDAGATLVDMLTHYRNTNTLVLGIPNGGMPVAAEVAKGLGLHMDVAICSKMLLPWTTEAGFGAVAWDGSEYVNTVYAEGLTKQQVEEARYCARGKVSRRDTLYRQGAPFPSVTGATVLLVDDGIASGVTIRASVSALRKHQPASIVVVVPTGHLSSVLEILSEVDAVYCANVRGGRCYAVADAYLDWCDVSDTEVMQDLTALRRVE</sequence>
<comment type="caution">
    <text evidence="2">The sequence shown here is derived from an EMBL/GenBank/DDBJ whole genome shotgun (WGS) entry which is preliminary data.</text>
</comment>
<evidence type="ECO:0000313" key="3">
    <source>
        <dbReference type="Proteomes" id="UP000265618"/>
    </source>
</evidence>
<organism evidence="2 3">
    <name type="scientific">Kipferlia bialata</name>
    <dbReference type="NCBI Taxonomy" id="797122"/>
    <lineage>
        <taxon>Eukaryota</taxon>
        <taxon>Metamonada</taxon>
        <taxon>Carpediemonas-like organisms</taxon>
        <taxon>Kipferlia</taxon>
    </lineage>
</organism>
<name>A0A9K3CSR4_9EUKA</name>
<evidence type="ECO:0000313" key="2">
    <source>
        <dbReference type="EMBL" id="GIQ82516.1"/>
    </source>
</evidence>
<dbReference type="Gene3D" id="3.30.1310.20">
    <property type="entry name" value="PRTase-like"/>
    <property type="match status" value="1"/>
</dbReference>
<dbReference type="InterPro" id="IPR029057">
    <property type="entry name" value="PRTase-like"/>
</dbReference>
<dbReference type="AlphaFoldDB" id="A0A9K3CSR4"/>
<dbReference type="OrthoDB" id="5779169at2759"/>
<dbReference type="CDD" id="cd06223">
    <property type="entry name" value="PRTases_typeI"/>
    <property type="match status" value="1"/>
</dbReference>
<gene>
    <name evidence="2" type="ORF">KIPB_003672</name>
</gene>
<feature type="domain" description="Phosphoribosyltransferase" evidence="1">
    <location>
        <begin position="131"/>
        <end position="185"/>
    </location>
</feature>
<protein>
    <recommendedName>
        <fullName evidence="1">Phosphoribosyltransferase domain-containing protein</fullName>
    </recommendedName>
</protein>
<keyword evidence="3" id="KW-1185">Reference proteome</keyword>
<dbReference type="SUPFAM" id="SSF53271">
    <property type="entry name" value="PRTase-like"/>
    <property type="match status" value="1"/>
</dbReference>
<proteinExistence type="predicted"/>
<reference evidence="2 3" key="1">
    <citation type="journal article" date="2018" name="PLoS ONE">
        <title>The draft genome of Kipferlia bialata reveals reductive genome evolution in fornicate parasites.</title>
        <authorList>
            <person name="Tanifuji G."/>
            <person name="Takabayashi S."/>
            <person name="Kume K."/>
            <person name="Takagi M."/>
            <person name="Nakayama T."/>
            <person name="Kamikawa R."/>
            <person name="Inagaki Y."/>
            <person name="Hashimoto T."/>
        </authorList>
    </citation>
    <scope>NUCLEOTIDE SEQUENCE [LARGE SCALE GENOMIC DNA]</scope>
    <source>
        <strain evidence="2">NY0173</strain>
    </source>
</reference>
<evidence type="ECO:0000259" key="1">
    <source>
        <dbReference type="Pfam" id="PF00156"/>
    </source>
</evidence>
<dbReference type="Gene3D" id="3.40.50.2020">
    <property type="match status" value="1"/>
</dbReference>
<accession>A0A9K3CSR4</accession>
<dbReference type="EMBL" id="BDIP01000722">
    <property type="protein sequence ID" value="GIQ82516.1"/>
    <property type="molecule type" value="Genomic_DNA"/>
</dbReference>
<dbReference type="Pfam" id="PF00156">
    <property type="entry name" value="Pribosyltran"/>
    <property type="match status" value="1"/>
</dbReference>
<dbReference type="InterPro" id="IPR000836">
    <property type="entry name" value="PRTase_dom"/>
</dbReference>